<name>A0ABU8YPH5_9CYAN</name>
<accession>A0ABU8YPH5</accession>
<evidence type="ECO:0000313" key="3">
    <source>
        <dbReference type="Proteomes" id="UP001384579"/>
    </source>
</evidence>
<keyword evidence="3" id="KW-1185">Reference proteome</keyword>
<protein>
    <submittedName>
        <fullName evidence="2">Uncharacterized protein</fullName>
    </submittedName>
</protein>
<feature type="transmembrane region" description="Helical" evidence="1">
    <location>
        <begin position="43"/>
        <end position="61"/>
    </location>
</feature>
<keyword evidence="1" id="KW-0472">Membrane</keyword>
<dbReference type="RefSeq" id="WP_340525292.1">
    <property type="nucleotide sequence ID" value="NZ_JBBLXS010000204.1"/>
</dbReference>
<proteinExistence type="predicted"/>
<gene>
    <name evidence="2" type="ORF">WMG39_15915</name>
</gene>
<dbReference type="Proteomes" id="UP001384579">
    <property type="component" value="Unassembled WGS sequence"/>
</dbReference>
<reference evidence="2 3" key="1">
    <citation type="journal article" date="2020" name="Harmful Algae">
        <title>Molecular and morphological characterization of a novel dihydroanatoxin-a producing Microcoleus species (cyanobacteria) from the Russian River, California, USA.</title>
        <authorList>
            <person name="Conklin K.Y."/>
            <person name="Stancheva R."/>
            <person name="Otten T.G."/>
            <person name="Fadness R."/>
            <person name="Boyer G.L."/>
            <person name="Read B."/>
            <person name="Zhang X."/>
            <person name="Sheath R.G."/>
        </authorList>
    </citation>
    <scope>NUCLEOTIDE SEQUENCE [LARGE SCALE GENOMIC DNA]</scope>
    <source>
        <strain evidence="2 3">PTRS2</strain>
    </source>
</reference>
<evidence type="ECO:0000313" key="2">
    <source>
        <dbReference type="EMBL" id="MEK0186327.1"/>
    </source>
</evidence>
<organism evidence="2 3">
    <name type="scientific">Microcoleus anatoxicus PTRS2</name>
    <dbReference type="NCBI Taxonomy" id="2705321"/>
    <lineage>
        <taxon>Bacteria</taxon>
        <taxon>Bacillati</taxon>
        <taxon>Cyanobacteriota</taxon>
        <taxon>Cyanophyceae</taxon>
        <taxon>Oscillatoriophycideae</taxon>
        <taxon>Oscillatoriales</taxon>
        <taxon>Microcoleaceae</taxon>
        <taxon>Microcoleus</taxon>
        <taxon>Microcoleus anatoxicus</taxon>
    </lineage>
</organism>
<comment type="caution">
    <text evidence="2">The sequence shown here is derived from an EMBL/GenBank/DDBJ whole genome shotgun (WGS) entry which is preliminary data.</text>
</comment>
<sequence length="70" mass="8206">MSNFNSHKLEGTRTWMRFLPYAAFGLLLFSLNSATELNYFWRGYLVILEAQTGIVLLYFAMSKFRTSKNK</sequence>
<keyword evidence="1" id="KW-1133">Transmembrane helix</keyword>
<dbReference type="EMBL" id="JBBLXS010000204">
    <property type="protein sequence ID" value="MEK0186327.1"/>
    <property type="molecule type" value="Genomic_DNA"/>
</dbReference>
<keyword evidence="1" id="KW-0812">Transmembrane</keyword>
<evidence type="ECO:0000256" key="1">
    <source>
        <dbReference type="SAM" id="Phobius"/>
    </source>
</evidence>